<comment type="catalytic activity">
    <reaction evidence="1">
        <text>beta-D-ribopyranose = beta-D-ribofuranose</text>
        <dbReference type="Rhea" id="RHEA:25432"/>
        <dbReference type="ChEBI" id="CHEBI:27476"/>
        <dbReference type="ChEBI" id="CHEBI:47002"/>
        <dbReference type="EC" id="5.4.99.62"/>
    </reaction>
</comment>
<gene>
    <name evidence="4" type="ORF">FAA97_13635</name>
</gene>
<dbReference type="Pfam" id="PF05025">
    <property type="entry name" value="RbsD_FucU"/>
    <property type="match status" value="1"/>
</dbReference>
<dbReference type="OrthoDB" id="7947972at2"/>
<dbReference type="PANTHER" id="PTHR31690:SF4">
    <property type="entry name" value="FUCOSE MUTAROTASE"/>
    <property type="match status" value="1"/>
</dbReference>
<protein>
    <submittedName>
        <fullName evidence="4">Ribose ABC transporter</fullName>
    </submittedName>
</protein>
<reference evidence="4 5" key="1">
    <citation type="submission" date="2019-04" db="EMBL/GenBank/DDBJ databases">
        <title>Genome sequence of strain shin9-1.</title>
        <authorList>
            <person name="Gao J."/>
            <person name="Sun J."/>
        </authorList>
    </citation>
    <scope>NUCLEOTIDE SEQUENCE [LARGE SCALE GENOMIC DNA]</scope>
    <source>
        <strain evidence="5">shin9-1</strain>
    </source>
</reference>
<keyword evidence="2" id="KW-0413">Isomerase</keyword>
<dbReference type="GO" id="GO:0062193">
    <property type="term" value="F:D-ribose pyranase activity"/>
    <property type="evidence" value="ECO:0007669"/>
    <property type="project" value="UniProtKB-EC"/>
</dbReference>
<evidence type="ECO:0000313" key="5">
    <source>
        <dbReference type="Proteomes" id="UP000308828"/>
    </source>
</evidence>
<sequence>MLKGIHPLLGPELLHALATMGHGDEIVIADGNFPAATMGPKVIRADGIGAVDILEAILAHMPLDQFVEQAAWRMQVVGDPDAVPEVCSEFQSMISRLAGPFELASLERFAFYERARQAAYIVATTELRIYGNVILKKGVVYPEEVHRV</sequence>
<evidence type="ECO:0000256" key="2">
    <source>
        <dbReference type="ARBA" id="ARBA00023235"/>
    </source>
</evidence>
<dbReference type="GO" id="GO:0042806">
    <property type="term" value="F:fucose binding"/>
    <property type="evidence" value="ECO:0007669"/>
    <property type="project" value="TreeGrafter"/>
</dbReference>
<proteinExistence type="predicted"/>
<dbReference type="InterPro" id="IPR050443">
    <property type="entry name" value="RbsD/FucU_mutarotase"/>
</dbReference>
<dbReference type="InterPro" id="IPR007721">
    <property type="entry name" value="RbsD_FucU"/>
</dbReference>
<dbReference type="RefSeq" id="WP_136599095.1">
    <property type="nucleotide sequence ID" value="NZ_STGV01000004.1"/>
</dbReference>
<name>A0A4S8NXC0_9HYPH</name>
<dbReference type="Proteomes" id="UP000308828">
    <property type="component" value="Unassembled WGS sequence"/>
</dbReference>
<dbReference type="InterPro" id="IPR023750">
    <property type="entry name" value="RbsD-like_sf"/>
</dbReference>
<evidence type="ECO:0000313" key="4">
    <source>
        <dbReference type="EMBL" id="THV22323.1"/>
    </source>
</evidence>
<dbReference type="Gene3D" id="3.40.1650.10">
    <property type="entry name" value="RbsD-like domain"/>
    <property type="match status" value="1"/>
</dbReference>
<dbReference type="GO" id="GO:0036373">
    <property type="term" value="F:L-fucose mutarotase activity"/>
    <property type="evidence" value="ECO:0007669"/>
    <property type="project" value="UniProtKB-EC"/>
</dbReference>
<dbReference type="AlphaFoldDB" id="A0A4S8NXC0"/>
<dbReference type="SUPFAM" id="SSF102546">
    <property type="entry name" value="RbsD-like"/>
    <property type="match status" value="1"/>
</dbReference>
<keyword evidence="5" id="KW-1185">Reference proteome</keyword>
<dbReference type="EMBL" id="STGV01000004">
    <property type="protein sequence ID" value="THV22323.1"/>
    <property type="molecule type" value="Genomic_DNA"/>
</dbReference>
<accession>A0A4S8NXC0</accession>
<dbReference type="PANTHER" id="PTHR31690">
    <property type="entry name" value="FUCOSE MUTAROTASE"/>
    <property type="match status" value="1"/>
</dbReference>
<evidence type="ECO:0000256" key="1">
    <source>
        <dbReference type="ARBA" id="ARBA00000223"/>
    </source>
</evidence>
<comment type="catalytic activity">
    <reaction evidence="3">
        <text>alpha-L-fucose = beta-L-fucose</text>
        <dbReference type="Rhea" id="RHEA:25580"/>
        <dbReference type="ChEBI" id="CHEBI:42548"/>
        <dbReference type="ChEBI" id="CHEBI:42589"/>
        <dbReference type="EC" id="5.1.3.29"/>
    </reaction>
</comment>
<evidence type="ECO:0000256" key="3">
    <source>
        <dbReference type="ARBA" id="ARBA00036324"/>
    </source>
</evidence>
<dbReference type="GO" id="GO:0006004">
    <property type="term" value="P:fucose metabolic process"/>
    <property type="evidence" value="ECO:0007669"/>
    <property type="project" value="TreeGrafter"/>
</dbReference>
<organism evidence="4 5">
    <name type="scientific">Peteryoungia ipomoeae</name>
    <dbReference type="NCBI Taxonomy" id="1210932"/>
    <lineage>
        <taxon>Bacteria</taxon>
        <taxon>Pseudomonadati</taxon>
        <taxon>Pseudomonadota</taxon>
        <taxon>Alphaproteobacteria</taxon>
        <taxon>Hyphomicrobiales</taxon>
        <taxon>Rhizobiaceae</taxon>
        <taxon>Peteryoungia</taxon>
    </lineage>
</organism>
<comment type="caution">
    <text evidence="4">The sequence shown here is derived from an EMBL/GenBank/DDBJ whole genome shotgun (WGS) entry which is preliminary data.</text>
</comment>